<dbReference type="Proteomes" id="UP000472580">
    <property type="component" value="Unassembled WGS sequence"/>
</dbReference>
<evidence type="ECO:0000313" key="2">
    <source>
        <dbReference type="Proteomes" id="UP000472580"/>
    </source>
</evidence>
<comment type="caution">
    <text evidence="1">The sequence shown here is derived from an EMBL/GenBank/DDBJ whole genome shotgun (WGS) entry which is preliminary data.</text>
</comment>
<evidence type="ECO:0000313" key="1">
    <source>
        <dbReference type="EMBL" id="MVX56842.1"/>
    </source>
</evidence>
<protein>
    <submittedName>
        <fullName evidence="1">Uncharacterized protein</fullName>
    </submittedName>
</protein>
<sequence length="140" mass="16478">MWIIKNPELKRKVNEFFTDEEIHNFFLLYQKESFVYLEFTNPENKPELSSICIAIQIPVSEFKAQYNPNEWNPFPNVEPPKSGEYLVQLSNGQIQNCLFKKAIYGPSPNDCSPACWNISELECPVIAFREMPRRYDELHL</sequence>
<dbReference type="RefSeq" id="WP_160335272.1">
    <property type="nucleotide sequence ID" value="NZ_WSRP01000016.1"/>
</dbReference>
<dbReference type="OrthoDB" id="9999424at2"/>
<accession>A0A6L6YIZ9</accession>
<proteinExistence type="predicted"/>
<name>A0A6L6YIZ9_9BURK</name>
<dbReference type="EMBL" id="WSRP01000016">
    <property type="protein sequence ID" value="MVX56842.1"/>
    <property type="molecule type" value="Genomic_DNA"/>
</dbReference>
<dbReference type="AlphaFoldDB" id="A0A6L6YIZ9"/>
<organism evidence="1 2">
    <name type="scientific">Parasutterella muris</name>
    <dbReference type="NCBI Taxonomy" id="2565572"/>
    <lineage>
        <taxon>Bacteria</taxon>
        <taxon>Pseudomonadati</taxon>
        <taxon>Pseudomonadota</taxon>
        <taxon>Betaproteobacteria</taxon>
        <taxon>Burkholderiales</taxon>
        <taxon>Sutterellaceae</taxon>
        <taxon>Parasutterella</taxon>
    </lineage>
</organism>
<keyword evidence="2" id="KW-1185">Reference proteome</keyword>
<reference evidence="1 2" key="1">
    <citation type="submission" date="2019-12" db="EMBL/GenBank/DDBJ databases">
        <title>Microbes associate with the intestines of laboratory mice.</title>
        <authorList>
            <person name="Navarre W."/>
            <person name="Wong E."/>
        </authorList>
    </citation>
    <scope>NUCLEOTIDE SEQUENCE [LARGE SCALE GENOMIC DNA]</scope>
    <source>
        <strain evidence="1 2">NM82_D38</strain>
    </source>
</reference>
<gene>
    <name evidence="1" type="ORF">E5987_06410</name>
</gene>